<evidence type="ECO:0000256" key="9">
    <source>
        <dbReference type="ARBA" id="ARBA00023136"/>
    </source>
</evidence>
<organism evidence="14 15">
    <name type="scientific">Ladona fulva</name>
    <name type="common">Scarce chaser dragonfly</name>
    <name type="synonym">Libellula fulva</name>
    <dbReference type="NCBI Taxonomy" id="123851"/>
    <lineage>
        <taxon>Eukaryota</taxon>
        <taxon>Metazoa</taxon>
        <taxon>Ecdysozoa</taxon>
        <taxon>Arthropoda</taxon>
        <taxon>Hexapoda</taxon>
        <taxon>Insecta</taxon>
        <taxon>Pterygota</taxon>
        <taxon>Palaeoptera</taxon>
        <taxon>Odonata</taxon>
        <taxon>Epiprocta</taxon>
        <taxon>Anisoptera</taxon>
        <taxon>Libelluloidea</taxon>
        <taxon>Libellulidae</taxon>
        <taxon>Ladona</taxon>
    </lineage>
</organism>
<dbReference type="AlphaFoldDB" id="A0A8K0KS43"/>
<evidence type="ECO:0000256" key="1">
    <source>
        <dbReference type="ARBA" id="ARBA00004141"/>
    </source>
</evidence>
<dbReference type="InterPro" id="IPR006028">
    <property type="entry name" value="GABAA/Glycine_rcpt"/>
</dbReference>
<evidence type="ECO:0000256" key="4">
    <source>
        <dbReference type="ARBA" id="ARBA00022475"/>
    </source>
</evidence>
<evidence type="ECO:0000256" key="5">
    <source>
        <dbReference type="ARBA" id="ARBA00022692"/>
    </source>
</evidence>
<reference evidence="14" key="2">
    <citation type="submission" date="2017-10" db="EMBL/GenBank/DDBJ databases">
        <title>Ladona fulva Genome sequencing and assembly.</title>
        <authorList>
            <person name="Murali S."/>
            <person name="Richards S."/>
            <person name="Bandaranaike D."/>
            <person name="Bellair M."/>
            <person name="Blankenburg K."/>
            <person name="Chao H."/>
            <person name="Dinh H."/>
            <person name="Doddapaneni H."/>
            <person name="Dugan-Rocha S."/>
            <person name="Elkadiri S."/>
            <person name="Gnanaolivu R."/>
            <person name="Hernandez B."/>
            <person name="Skinner E."/>
            <person name="Javaid M."/>
            <person name="Lee S."/>
            <person name="Li M."/>
            <person name="Ming W."/>
            <person name="Munidasa M."/>
            <person name="Muniz J."/>
            <person name="Nguyen L."/>
            <person name="Hughes D."/>
            <person name="Osuji N."/>
            <person name="Pu L.-L."/>
            <person name="Puazo M."/>
            <person name="Qu C."/>
            <person name="Quiroz J."/>
            <person name="Raj R."/>
            <person name="Weissenberger G."/>
            <person name="Xin Y."/>
            <person name="Zou X."/>
            <person name="Han Y."/>
            <person name="Worley K."/>
            <person name="Muzny D."/>
            <person name="Gibbs R."/>
        </authorList>
    </citation>
    <scope>NUCLEOTIDE SEQUENCE</scope>
    <source>
        <strain evidence="14">Sampled in the wild</strain>
    </source>
</reference>
<evidence type="ECO:0000256" key="10">
    <source>
        <dbReference type="ARBA" id="ARBA00023303"/>
    </source>
</evidence>
<evidence type="ECO:0000256" key="11">
    <source>
        <dbReference type="RuleBase" id="RU000687"/>
    </source>
</evidence>
<feature type="non-terminal residue" evidence="14">
    <location>
        <position position="1"/>
    </location>
</feature>
<dbReference type="InterPro" id="IPR006029">
    <property type="entry name" value="Neurotrans-gated_channel_TM"/>
</dbReference>
<comment type="caution">
    <text evidence="11">Lacks conserved residue(s) required for the propagation of feature annotation.</text>
</comment>
<dbReference type="Proteomes" id="UP000792457">
    <property type="component" value="Unassembled WGS sequence"/>
</dbReference>
<dbReference type="InterPro" id="IPR006201">
    <property type="entry name" value="Neur_channel"/>
</dbReference>
<evidence type="ECO:0000313" key="15">
    <source>
        <dbReference type="Proteomes" id="UP000792457"/>
    </source>
</evidence>
<comment type="caution">
    <text evidence="14">The sequence shown here is derived from an EMBL/GenBank/DDBJ whole genome shotgun (WGS) entry which is preliminary data.</text>
</comment>
<dbReference type="InterPro" id="IPR036719">
    <property type="entry name" value="Neuro-gated_channel_TM_sf"/>
</dbReference>
<dbReference type="GO" id="GO:0004888">
    <property type="term" value="F:transmembrane signaling receptor activity"/>
    <property type="evidence" value="ECO:0007669"/>
    <property type="project" value="InterPro"/>
</dbReference>
<dbReference type="Pfam" id="PF02931">
    <property type="entry name" value="Neur_chan_LBD"/>
    <property type="match status" value="1"/>
</dbReference>
<dbReference type="PANTHER" id="PTHR18945">
    <property type="entry name" value="NEUROTRANSMITTER GATED ION CHANNEL"/>
    <property type="match status" value="1"/>
</dbReference>
<dbReference type="PRINTS" id="PR00253">
    <property type="entry name" value="GABAARECEPTR"/>
</dbReference>
<feature type="domain" description="Neurotransmitter-gated ion-channel ligand-binding" evidence="12">
    <location>
        <begin position="32"/>
        <end position="190"/>
    </location>
</feature>
<evidence type="ECO:0000313" key="14">
    <source>
        <dbReference type="EMBL" id="KAG8239965.1"/>
    </source>
</evidence>
<dbReference type="GO" id="GO:0005230">
    <property type="term" value="F:extracellular ligand-gated monoatomic ion channel activity"/>
    <property type="evidence" value="ECO:0007669"/>
    <property type="project" value="InterPro"/>
</dbReference>
<dbReference type="PRINTS" id="PR00252">
    <property type="entry name" value="NRIONCHANNEL"/>
</dbReference>
<dbReference type="GO" id="GO:0005886">
    <property type="term" value="C:plasma membrane"/>
    <property type="evidence" value="ECO:0007669"/>
    <property type="project" value="UniProtKB-SubCell"/>
</dbReference>
<keyword evidence="3 11" id="KW-0813">Transport</keyword>
<evidence type="ECO:0000256" key="6">
    <source>
        <dbReference type="ARBA" id="ARBA00022729"/>
    </source>
</evidence>
<feature type="domain" description="Neurotransmitter-gated ion-channel transmembrane" evidence="13">
    <location>
        <begin position="231"/>
        <end position="425"/>
    </location>
</feature>
<gene>
    <name evidence="14" type="ORF">J437_LFUL019211</name>
</gene>
<keyword evidence="6" id="KW-0732">Signal</keyword>
<dbReference type="PROSITE" id="PS00236">
    <property type="entry name" value="NEUROTR_ION_CHANNEL"/>
    <property type="match status" value="1"/>
</dbReference>
<keyword evidence="10 11" id="KW-0407">Ion channel</keyword>
<accession>A0A8K0KS43</accession>
<evidence type="ECO:0000256" key="2">
    <source>
        <dbReference type="ARBA" id="ARBA00004236"/>
    </source>
</evidence>
<feature type="transmembrane region" description="Helical" evidence="11">
    <location>
        <begin position="411"/>
        <end position="429"/>
    </location>
</feature>
<dbReference type="Pfam" id="PF02932">
    <property type="entry name" value="Neur_chan_memb"/>
    <property type="match status" value="1"/>
</dbReference>
<dbReference type="CDD" id="cd18987">
    <property type="entry name" value="LGIC_ECD_anion"/>
    <property type="match status" value="1"/>
</dbReference>
<dbReference type="EMBL" id="KZ310521">
    <property type="protein sequence ID" value="KAG8239965.1"/>
    <property type="molecule type" value="Genomic_DNA"/>
</dbReference>
<dbReference type="Gene3D" id="2.70.170.10">
    <property type="entry name" value="Neurotransmitter-gated ion-channel ligand-binding domain"/>
    <property type="match status" value="1"/>
</dbReference>
<reference evidence="14" key="1">
    <citation type="submission" date="2013-04" db="EMBL/GenBank/DDBJ databases">
        <authorList>
            <person name="Qu J."/>
            <person name="Murali S.C."/>
            <person name="Bandaranaike D."/>
            <person name="Bellair M."/>
            <person name="Blankenburg K."/>
            <person name="Chao H."/>
            <person name="Dinh H."/>
            <person name="Doddapaneni H."/>
            <person name="Downs B."/>
            <person name="Dugan-Rocha S."/>
            <person name="Elkadiri S."/>
            <person name="Gnanaolivu R.D."/>
            <person name="Hernandez B."/>
            <person name="Javaid M."/>
            <person name="Jayaseelan J.C."/>
            <person name="Lee S."/>
            <person name="Li M."/>
            <person name="Ming W."/>
            <person name="Munidasa M."/>
            <person name="Muniz J."/>
            <person name="Nguyen L."/>
            <person name="Ongeri F."/>
            <person name="Osuji N."/>
            <person name="Pu L.-L."/>
            <person name="Puazo M."/>
            <person name="Qu C."/>
            <person name="Quiroz J."/>
            <person name="Raj R."/>
            <person name="Weissenberger G."/>
            <person name="Xin Y."/>
            <person name="Zou X."/>
            <person name="Han Y."/>
            <person name="Richards S."/>
            <person name="Worley K."/>
            <person name="Muzny D."/>
            <person name="Gibbs R."/>
        </authorList>
    </citation>
    <scope>NUCLEOTIDE SEQUENCE</scope>
    <source>
        <strain evidence="14">Sampled in the wild</strain>
    </source>
</reference>
<keyword evidence="15" id="KW-1185">Reference proteome</keyword>
<keyword evidence="4" id="KW-1003">Cell membrane</keyword>
<evidence type="ECO:0000256" key="7">
    <source>
        <dbReference type="ARBA" id="ARBA00022989"/>
    </source>
</evidence>
<protein>
    <submittedName>
        <fullName evidence="14">Uncharacterized protein</fullName>
    </submittedName>
</protein>
<feature type="transmembrane region" description="Helical" evidence="11">
    <location>
        <begin position="198"/>
        <end position="215"/>
    </location>
</feature>
<proteinExistence type="inferred from homology"/>
<evidence type="ECO:0000259" key="12">
    <source>
        <dbReference type="Pfam" id="PF02931"/>
    </source>
</evidence>
<evidence type="ECO:0000256" key="8">
    <source>
        <dbReference type="ARBA" id="ARBA00023065"/>
    </source>
</evidence>
<dbReference type="SUPFAM" id="SSF63712">
    <property type="entry name" value="Nicotinic receptor ligand binding domain-like"/>
    <property type="match status" value="1"/>
</dbReference>
<name>A0A8K0KS43_LADFU</name>
<dbReference type="InterPro" id="IPR036734">
    <property type="entry name" value="Neur_chan_lig-bd_sf"/>
</dbReference>
<keyword evidence="8 11" id="KW-0406">Ion transport</keyword>
<dbReference type="GO" id="GO:0099095">
    <property type="term" value="F:ligand-gated monoatomic anion channel activity"/>
    <property type="evidence" value="ECO:0007669"/>
    <property type="project" value="UniProtKB-ARBA"/>
</dbReference>
<evidence type="ECO:0000259" key="13">
    <source>
        <dbReference type="Pfam" id="PF02932"/>
    </source>
</evidence>
<keyword evidence="9 11" id="KW-0472">Membrane</keyword>
<dbReference type="Gene3D" id="1.20.58.390">
    <property type="entry name" value="Neurotransmitter-gated ion-channel transmembrane domain"/>
    <property type="match status" value="2"/>
</dbReference>
<dbReference type="InterPro" id="IPR006202">
    <property type="entry name" value="Neur_chan_lig-bd"/>
</dbReference>
<evidence type="ECO:0000256" key="3">
    <source>
        <dbReference type="ARBA" id="ARBA00022448"/>
    </source>
</evidence>
<dbReference type="InterPro" id="IPR018000">
    <property type="entry name" value="Neurotransmitter_ion_chnl_CS"/>
</dbReference>
<comment type="subcellular location">
    <subcellularLocation>
        <location evidence="2">Cell membrane</location>
    </subcellularLocation>
    <subcellularLocation>
        <location evidence="1">Membrane</location>
        <topology evidence="1">Multi-pass membrane protein</topology>
    </subcellularLocation>
</comment>
<keyword evidence="5 11" id="KW-0812">Transmembrane</keyword>
<feature type="transmembrane region" description="Helical" evidence="11">
    <location>
        <begin position="230"/>
        <end position="253"/>
    </location>
</feature>
<dbReference type="InterPro" id="IPR038050">
    <property type="entry name" value="Neuro_actylchol_rec"/>
</dbReference>
<comment type="similarity">
    <text evidence="11">Belongs to the ligand-gated ion channel (TC 1.A.9) family.</text>
</comment>
<sequence>RYQEKKKCTEFYSSENVSSLSDSQFLLYITDSCRYDKLVRPLAKVNNETESGTLTVYARVYVFFLGSIEAQSLQFTAQLLLQLQWQDPRLKFDLLRGPVVGESFLKERLWVPHLYLSNERDSFVMGGRDSKDVLISIQPDGTVLYSSRVKLNLFCLMDLQKFPFDHQECPLSFESYMSVTLVIHFHLTRQIGHYVMDYFLPSILLVGLSWIAFWLDPNAVPGRVTLATEIWFMVCTGFIFGSLIEFAFVNTIWRRRKNVELKKVNSKYILRSTLTPRMHRKYNGMKGGSLSGSTSGELDRSWTSIGDLSELKQRPFFTEEGKGLHKGNRNNMLSVQSVDGIGREGGDMFPSTMTVDSSLCTTLPAGTNDKNIDCVSVSIPVPSGEPTPSSKSFTTMTPQEIATWIDRRSRVVFPVSFLIFNMLYWGFVWI</sequence>
<dbReference type="OrthoDB" id="3176171at2759"/>
<dbReference type="GO" id="GO:0005254">
    <property type="term" value="F:chloride channel activity"/>
    <property type="evidence" value="ECO:0007669"/>
    <property type="project" value="UniProtKB-ARBA"/>
</dbReference>
<dbReference type="SUPFAM" id="SSF90112">
    <property type="entry name" value="Neurotransmitter-gated ion-channel transmembrane pore"/>
    <property type="match status" value="1"/>
</dbReference>
<keyword evidence="7 11" id="KW-1133">Transmembrane helix</keyword>